<dbReference type="AlphaFoldDB" id="A0A0F9DNI4"/>
<proteinExistence type="predicted"/>
<evidence type="ECO:0008006" key="2">
    <source>
        <dbReference type="Google" id="ProtNLM"/>
    </source>
</evidence>
<comment type="caution">
    <text evidence="1">The sequence shown here is derived from an EMBL/GenBank/DDBJ whole genome shotgun (WGS) entry which is preliminary data.</text>
</comment>
<dbReference type="Gene3D" id="3.40.630.10">
    <property type="entry name" value="Zn peptidases"/>
    <property type="match status" value="1"/>
</dbReference>
<organism evidence="1">
    <name type="scientific">marine sediment metagenome</name>
    <dbReference type="NCBI Taxonomy" id="412755"/>
    <lineage>
        <taxon>unclassified sequences</taxon>
        <taxon>metagenomes</taxon>
        <taxon>ecological metagenomes</taxon>
    </lineage>
</organism>
<protein>
    <recommendedName>
        <fullName evidence="2">Peptidase M28 domain-containing protein</fullName>
    </recommendedName>
</protein>
<dbReference type="SUPFAM" id="SSF53187">
    <property type="entry name" value="Zn-dependent exopeptidases"/>
    <property type="match status" value="1"/>
</dbReference>
<dbReference type="EMBL" id="LAZR01028219">
    <property type="protein sequence ID" value="KKL63298.1"/>
    <property type="molecule type" value="Genomic_DNA"/>
</dbReference>
<reference evidence="1" key="1">
    <citation type="journal article" date="2015" name="Nature">
        <title>Complex archaea that bridge the gap between prokaryotes and eukaryotes.</title>
        <authorList>
            <person name="Spang A."/>
            <person name="Saw J.H."/>
            <person name="Jorgensen S.L."/>
            <person name="Zaremba-Niedzwiedzka K."/>
            <person name="Martijn J."/>
            <person name="Lind A.E."/>
            <person name="van Eijk R."/>
            <person name="Schleper C."/>
            <person name="Guy L."/>
            <person name="Ettema T.J."/>
        </authorList>
    </citation>
    <scope>NUCLEOTIDE SEQUENCE</scope>
</reference>
<evidence type="ECO:0000313" key="1">
    <source>
        <dbReference type="EMBL" id="KKL63298.1"/>
    </source>
</evidence>
<accession>A0A0F9DNI4</accession>
<gene>
    <name evidence="1" type="ORF">LCGC14_2176490</name>
</gene>
<sequence>MKQRNVFSTSTRKRIANLICPSQFESLRESCLATIESFAAFGDRVETKRGPFFFQDNGADVLAVAHLDTVRHDRHFGHTPGDDSTIYNCQLDDRLGVWLALYVFPVMGLKMDVLLTTGEESARSTAKGFVSPRQYNWLTEFDRSGVDVVTYDIETTDWSQAIEIENCLGWGSYSDIVELEHLGACAANWGVGYYGNHEPESMFRVRELGDMIHRFKRFYDEFSGVSFPYDPSTCIQGWEEADWEEYDQRDLTEEDRIMEEEWREYFLKYGNPN</sequence>
<name>A0A0F9DNI4_9ZZZZ</name>